<name>A0AAN9FKV8_CROPI</name>
<accession>A0AAN9FKV8</accession>
<evidence type="ECO:0000313" key="3">
    <source>
        <dbReference type="Proteomes" id="UP001372338"/>
    </source>
</evidence>
<keyword evidence="1" id="KW-0812">Transmembrane</keyword>
<protein>
    <submittedName>
        <fullName evidence="2">Uncharacterized protein</fullName>
    </submittedName>
</protein>
<dbReference type="EMBL" id="JAYWIO010000003">
    <property type="protein sequence ID" value="KAK7276511.1"/>
    <property type="molecule type" value="Genomic_DNA"/>
</dbReference>
<reference evidence="2 3" key="1">
    <citation type="submission" date="2024-01" db="EMBL/GenBank/DDBJ databases">
        <title>The genomes of 5 underutilized Papilionoideae crops provide insights into root nodulation and disease resistanc.</title>
        <authorList>
            <person name="Yuan L."/>
        </authorList>
    </citation>
    <scope>NUCLEOTIDE SEQUENCE [LARGE SCALE GENOMIC DNA]</scope>
    <source>
        <strain evidence="2">ZHUSHIDOU_FW_LH</strain>
        <tissue evidence="2">Leaf</tissue>
    </source>
</reference>
<comment type="caution">
    <text evidence="2">The sequence shown here is derived from an EMBL/GenBank/DDBJ whole genome shotgun (WGS) entry which is preliminary data.</text>
</comment>
<keyword evidence="1" id="KW-1133">Transmembrane helix</keyword>
<proteinExistence type="predicted"/>
<organism evidence="2 3">
    <name type="scientific">Crotalaria pallida</name>
    <name type="common">Smooth rattlebox</name>
    <name type="synonym">Crotalaria striata</name>
    <dbReference type="NCBI Taxonomy" id="3830"/>
    <lineage>
        <taxon>Eukaryota</taxon>
        <taxon>Viridiplantae</taxon>
        <taxon>Streptophyta</taxon>
        <taxon>Embryophyta</taxon>
        <taxon>Tracheophyta</taxon>
        <taxon>Spermatophyta</taxon>
        <taxon>Magnoliopsida</taxon>
        <taxon>eudicotyledons</taxon>
        <taxon>Gunneridae</taxon>
        <taxon>Pentapetalae</taxon>
        <taxon>rosids</taxon>
        <taxon>fabids</taxon>
        <taxon>Fabales</taxon>
        <taxon>Fabaceae</taxon>
        <taxon>Papilionoideae</taxon>
        <taxon>50 kb inversion clade</taxon>
        <taxon>genistoids sensu lato</taxon>
        <taxon>core genistoids</taxon>
        <taxon>Crotalarieae</taxon>
        <taxon>Crotalaria</taxon>
    </lineage>
</organism>
<evidence type="ECO:0000313" key="2">
    <source>
        <dbReference type="EMBL" id="KAK7276511.1"/>
    </source>
</evidence>
<feature type="transmembrane region" description="Helical" evidence="1">
    <location>
        <begin position="49"/>
        <end position="72"/>
    </location>
</feature>
<gene>
    <name evidence="2" type="ORF">RIF29_17651</name>
</gene>
<keyword evidence="1" id="KW-0472">Membrane</keyword>
<evidence type="ECO:0000256" key="1">
    <source>
        <dbReference type="SAM" id="Phobius"/>
    </source>
</evidence>
<sequence>MSRGENTHHRVIELAEEMKLVGLLRDYVSYNKIKDLGAGFVRHAEEGSYHVIFLLLIILLYLMIFSILMRVFSLKVLR</sequence>
<dbReference type="Proteomes" id="UP001372338">
    <property type="component" value="Unassembled WGS sequence"/>
</dbReference>
<keyword evidence="3" id="KW-1185">Reference proteome</keyword>
<dbReference type="AlphaFoldDB" id="A0AAN9FKV8"/>